<sequence>MFDPGFDVLVKNQYPLGKTWVTTSPELYKIVFGDTLFNEHVSTIRWNIKLLEDAFFRGSVLEELLEIKDAFITIFKLMGRYRFSFEATMESFIKKLVPTSIKALEDCGGNVNKISAEDSFILLAEAYEIMCCDMELLERCGINENDLRPQVIASSNDKKFNFYYFGWDLVFCTTLIKIDGELQESKPYAVAFSSPGFHYLFNNFISGSTRRKSQNMSAALIQMNVKIQEFTSTMEARRLPSLRIQNKLRAPSQPIYEPLALRTRHRGGDKKEPSEPTRDDILKQQKEGRAERFARRQEALELEREKKFLNEFSRPSPSPAVAAVDEPKQEEPKAAALPPVELDRLDILINSVIEKAGEMAKSLKRKKRPKGANQFYDDDTFMPADDVKYLRVENLSGDVKAEVRKQMSQGRAARLSARNDPTSSKPLNPEISLSAAITNAKQQHQETPPQSSAAETRPSALPNVSYRRPALNNVVPTIPTNYRLVTPAHSSQRTMYIHSPGDQSSTRLIRVIRQPSLRYSTPIIRPVRSQTYLNNGTSMPRSPFQQTYVRRVYSYDSSPRMVVSPTNGSLKPGIYRQTTPNTFIQSNNNLSSTNVFPINSNYNGIETELPKNGKITENGTPSPAALKHFDPNQANIELLNGIKPEEKVLSANQSTNQNF</sequence>
<accession>A0AC35G7W1</accession>
<evidence type="ECO:0000313" key="1">
    <source>
        <dbReference type="Proteomes" id="UP000887580"/>
    </source>
</evidence>
<name>A0AC35G7W1_9BILA</name>
<proteinExistence type="predicted"/>
<protein>
    <submittedName>
        <fullName evidence="2">Uncharacterized protein</fullName>
    </submittedName>
</protein>
<reference evidence="2" key="1">
    <citation type="submission" date="2022-11" db="UniProtKB">
        <authorList>
            <consortium name="WormBaseParasite"/>
        </authorList>
    </citation>
    <scope>IDENTIFICATION</scope>
</reference>
<evidence type="ECO:0000313" key="2">
    <source>
        <dbReference type="WBParaSite" id="PS1159_v2.g24605.t1"/>
    </source>
</evidence>
<dbReference type="WBParaSite" id="PS1159_v2.g24605.t1">
    <property type="protein sequence ID" value="PS1159_v2.g24605.t1"/>
    <property type="gene ID" value="PS1159_v2.g24605"/>
</dbReference>
<dbReference type="Proteomes" id="UP000887580">
    <property type="component" value="Unplaced"/>
</dbReference>
<organism evidence="1 2">
    <name type="scientific">Panagrolaimus sp. PS1159</name>
    <dbReference type="NCBI Taxonomy" id="55785"/>
    <lineage>
        <taxon>Eukaryota</taxon>
        <taxon>Metazoa</taxon>
        <taxon>Ecdysozoa</taxon>
        <taxon>Nematoda</taxon>
        <taxon>Chromadorea</taxon>
        <taxon>Rhabditida</taxon>
        <taxon>Tylenchina</taxon>
        <taxon>Panagrolaimomorpha</taxon>
        <taxon>Panagrolaimoidea</taxon>
        <taxon>Panagrolaimidae</taxon>
        <taxon>Panagrolaimus</taxon>
    </lineage>
</organism>